<name>A0A1G2M2D4_9BACT</name>
<dbReference type="AlphaFoldDB" id="A0A1G2M2D4"/>
<gene>
    <name evidence="1" type="ORF">A2664_00485</name>
</gene>
<dbReference type="Proteomes" id="UP000178873">
    <property type="component" value="Unassembled WGS sequence"/>
</dbReference>
<accession>A0A1G2M2D4</accession>
<reference evidence="1 2" key="1">
    <citation type="journal article" date="2016" name="Nat. Commun.">
        <title>Thousands of microbial genomes shed light on interconnected biogeochemical processes in an aquifer system.</title>
        <authorList>
            <person name="Anantharaman K."/>
            <person name="Brown C.T."/>
            <person name="Hug L.A."/>
            <person name="Sharon I."/>
            <person name="Castelle C.J."/>
            <person name="Probst A.J."/>
            <person name="Thomas B.C."/>
            <person name="Singh A."/>
            <person name="Wilkins M.J."/>
            <person name="Karaoz U."/>
            <person name="Brodie E.L."/>
            <person name="Williams K.H."/>
            <person name="Hubbard S.S."/>
            <person name="Banfield J.F."/>
        </authorList>
    </citation>
    <scope>NUCLEOTIDE SEQUENCE [LARGE SCALE GENOMIC DNA]</scope>
</reference>
<dbReference type="Pfam" id="PF18924">
    <property type="entry name" value="DUF5674"/>
    <property type="match status" value="1"/>
</dbReference>
<dbReference type="EMBL" id="MHRF01000009">
    <property type="protein sequence ID" value="OHA18046.1"/>
    <property type="molecule type" value="Genomic_DNA"/>
</dbReference>
<dbReference type="STRING" id="1802301.A2664_00485"/>
<dbReference type="InterPro" id="IPR043731">
    <property type="entry name" value="DUF5674"/>
</dbReference>
<comment type="caution">
    <text evidence="1">The sequence shown here is derived from an EMBL/GenBank/DDBJ whole genome shotgun (WGS) entry which is preliminary data.</text>
</comment>
<protein>
    <submittedName>
        <fullName evidence="1">Uncharacterized protein</fullName>
    </submittedName>
</protein>
<proteinExistence type="predicted"/>
<organism evidence="1 2">
    <name type="scientific">Candidatus Taylorbacteria bacterium RIFCSPHIGHO2_01_FULL_46_22b</name>
    <dbReference type="NCBI Taxonomy" id="1802301"/>
    <lineage>
        <taxon>Bacteria</taxon>
        <taxon>Candidatus Tayloriibacteriota</taxon>
    </lineage>
</organism>
<evidence type="ECO:0000313" key="1">
    <source>
        <dbReference type="EMBL" id="OHA18046.1"/>
    </source>
</evidence>
<sequence>MRVVKNLISRSELKKIAEERFGDLVKAAVDIEQKIMAIGGELHVDEQVLLIEQENSKQQDVWGINIYPDGLGEDFIQFDSMINLKPSFGNRSRGIDNQEIREKVMAIVKELIQI</sequence>
<evidence type="ECO:0000313" key="2">
    <source>
        <dbReference type="Proteomes" id="UP000178873"/>
    </source>
</evidence>